<evidence type="ECO:0000313" key="1">
    <source>
        <dbReference type="EMBL" id="PLZ95371.1"/>
    </source>
</evidence>
<reference evidence="1 2" key="1">
    <citation type="submission" date="2017-07" db="EMBL/GenBank/DDBJ databases">
        <title>Genomes of Fischerella (Mastigocladus) sp. strains.</title>
        <authorList>
            <person name="Miller S.R."/>
        </authorList>
    </citation>
    <scope>NUCLEOTIDE SEQUENCE [LARGE SCALE GENOMIC DNA]</scope>
    <source>
        <strain evidence="1 2">CCMEE 5268</strain>
    </source>
</reference>
<dbReference type="PANTHER" id="PTHR34301">
    <property type="entry name" value="DNA-BINDING PROTEIN-RELATED"/>
    <property type="match status" value="1"/>
</dbReference>
<comment type="caution">
    <text evidence="1">The sequence shown here is derived from an EMBL/GenBank/DDBJ whole genome shotgun (WGS) entry which is preliminary data.</text>
</comment>
<organism evidence="1 2">
    <name type="scientific">Fischerella thermalis CCMEE 5268</name>
    <dbReference type="NCBI Taxonomy" id="2019662"/>
    <lineage>
        <taxon>Bacteria</taxon>
        <taxon>Bacillati</taxon>
        <taxon>Cyanobacteriota</taxon>
        <taxon>Cyanophyceae</taxon>
        <taxon>Nostocales</taxon>
        <taxon>Hapalosiphonaceae</taxon>
        <taxon>Fischerella</taxon>
    </lineage>
</organism>
<dbReference type="Gene3D" id="3.40.50.300">
    <property type="entry name" value="P-loop containing nucleotide triphosphate hydrolases"/>
    <property type="match status" value="1"/>
</dbReference>
<keyword evidence="1" id="KW-0547">Nucleotide-binding</keyword>
<sequence>MFLDSHDYFSQYLMSCISNGYAFRRGQAYISEGKKRVNLELSTPLELIGRSTEFQRIVEVLAEDGDLLIAGVPGSGRRTLVRRAALAVGAIILEIDCIRATDGERFVQLMAEAIAQNFDAVKIQDWVASSGKEFFRFQIEENSSIPTSKLIPMRSLNPKQLWQAFELLLKLPQILAESQNQRVVIILQSFPHIRSWDRHSLWEATFRREINQQTHVNYVLIATIAETTHYSEETNYPLETIQLAPLARDVVALWAREILQTVGLTFDSRSKAMQLFLDAVQGHIGDAVAIIRRLQALRRPDGLITEQEVQLAIEELLKDLSITFESLLMLLPGNQVHLLECLATDPTEKPQSREYIQKHGLSRGGSLQGALTGLQHKGLIYGAEQRYQMALPLLALWLRQRLG</sequence>
<dbReference type="SUPFAM" id="SSF52540">
    <property type="entry name" value="P-loop containing nucleoside triphosphate hydrolases"/>
    <property type="match status" value="1"/>
</dbReference>
<proteinExistence type="predicted"/>
<dbReference type="EMBL" id="NMQA01000316">
    <property type="protein sequence ID" value="PLZ95371.1"/>
    <property type="molecule type" value="Genomic_DNA"/>
</dbReference>
<evidence type="ECO:0000313" key="2">
    <source>
        <dbReference type="Proteomes" id="UP000235025"/>
    </source>
</evidence>
<dbReference type="Proteomes" id="UP000235025">
    <property type="component" value="Unassembled WGS sequence"/>
</dbReference>
<keyword evidence="1" id="KW-0067">ATP-binding</keyword>
<gene>
    <name evidence="1" type="ORF">CEN50_22620</name>
</gene>
<dbReference type="PANTHER" id="PTHR34301:SF8">
    <property type="entry name" value="ATPASE DOMAIN-CONTAINING PROTEIN"/>
    <property type="match status" value="1"/>
</dbReference>
<dbReference type="GO" id="GO:0005524">
    <property type="term" value="F:ATP binding"/>
    <property type="evidence" value="ECO:0007669"/>
    <property type="project" value="UniProtKB-KW"/>
</dbReference>
<dbReference type="AlphaFoldDB" id="A0A2N6KAQ3"/>
<accession>A0A2N6KAQ3</accession>
<dbReference type="InterPro" id="IPR027417">
    <property type="entry name" value="P-loop_NTPase"/>
</dbReference>
<name>A0A2N6KAQ3_9CYAN</name>
<protein>
    <submittedName>
        <fullName evidence="1">ATP-binding protein</fullName>
    </submittedName>
</protein>